<name>A0A2H0YXT6_9BACT</name>
<protein>
    <recommendedName>
        <fullName evidence="2">Sphingomyelin synthase-like domain-containing protein</fullName>
    </recommendedName>
</protein>
<feature type="domain" description="Sphingomyelin synthase-like" evidence="2">
    <location>
        <begin position="142"/>
        <end position="206"/>
    </location>
</feature>
<dbReference type="AlphaFoldDB" id="A0A2H0YXT6"/>
<dbReference type="EMBL" id="PEXT01000041">
    <property type="protein sequence ID" value="PIS43304.1"/>
    <property type="molecule type" value="Genomic_DNA"/>
</dbReference>
<reference evidence="4" key="1">
    <citation type="submission" date="2017-09" db="EMBL/GenBank/DDBJ databases">
        <title>Depth-based differentiation of microbial function through sediment-hosted aquifers and enrichment of novel symbionts in the deep terrestrial subsurface.</title>
        <authorList>
            <person name="Probst A.J."/>
            <person name="Ladd B."/>
            <person name="Jarett J.K."/>
            <person name="Geller-Mcgrath D.E."/>
            <person name="Sieber C.M.K."/>
            <person name="Emerson J.B."/>
            <person name="Anantharaman K."/>
            <person name="Thomas B.C."/>
            <person name="Malmstrom R."/>
            <person name="Stieglmeier M."/>
            <person name="Klingl A."/>
            <person name="Woyke T."/>
            <person name="Ryan C.M."/>
            <person name="Banfield J.F."/>
        </authorList>
    </citation>
    <scope>NUCLEOTIDE SEQUENCE [LARGE SCALE GENOMIC DNA]</scope>
</reference>
<feature type="transmembrane region" description="Helical" evidence="1">
    <location>
        <begin position="138"/>
        <end position="159"/>
    </location>
</feature>
<evidence type="ECO:0000313" key="4">
    <source>
        <dbReference type="Proteomes" id="UP000228687"/>
    </source>
</evidence>
<proteinExistence type="predicted"/>
<feature type="transmembrane region" description="Helical" evidence="1">
    <location>
        <begin position="66"/>
        <end position="86"/>
    </location>
</feature>
<organism evidence="3 4">
    <name type="scientific">Candidatus Kaiserbacteria bacterium CG08_land_8_20_14_0_20_50_21</name>
    <dbReference type="NCBI Taxonomy" id="1974604"/>
    <lineage>
        <taxon>Bacteria</taxon>
        <taxon>Candidatus Kaiseribacteriota</taxon>
    </lineage>
</organism>
<gene>
    <name evidence="3" type="ORF">COT23_01915</name>
</gene>
<evidence type="ECO:0000313" key="3">
    <source>
        <dbReference type="EMBL" id="PIS43304.1"/>
    </source>
</evidence>
<evidence type="ECO:0000256" key="1">
    <source>
        <dbReference type="SAM" id="Phobius"/>
    </source>
</evidence>
<dbReference type="Pfam" id="PF14360">
    <property type="entry name" value="PAP2_C"/>
    <property type="match status" value="1"/>
</dbReference>
<keyword evidence="1" id="KW-0472">Membrane</keyword>
<evidence type="ECO:0000259" key="2">
    <source>
        <dbReference type="Pfam" id="PF14360"/>
    </source>
</evidence>
<feature type="transmembrane region" description="Helical" evidence="1">
    <location>
        <begin position="166"/>
        <end position="184"/>
    </location>
</feature>
<dbReference type="InterPro" id="IPR025749">
    <property type="entry name" value="Sphingomyelin_synth-like_dom"/>
</dbReference>
<dbReference type="Proteomes" id="UP000228687">
    <property type="component" value="Unassembled WGS sequence"/>
</dbReference>
<keyword evidence="1" id="KW-1133">Transmembrane helix</keyword>
<comment type="caution">
    <text evidence="3">The sequence shown here is derived from an EMBL/GenBank/DDBJ whole genome shotgun (WGS) entry which is preliminary data.</text>
</comment>
<accession>A0A2H0YXT6</accession>
<feature type="transmembrane region" description="Helical" evidence="1">
    <location>
        <begin position="16"/>
        <end position="33"/>
    </location>
</feature>
<keyword evidence="1" id="KW-0812">Transmembrane</keyword>
<sequence>MQEHNFTLKDLFKREWLPSLISALTLLVIAYIVEHYTNIYAFEYSLRPTSNHVGDLILDNIPVIDLNFIIIEGALLSIVLGTLFVLSKPRYVLFTLKSLALFIIIRALFVSLTHVGIYPEHITPGLGFFDGIYLYLNFQTGLFFSGHTGLPFLMALIFWKKFPVRIVFLSLSFIFAVAVLVAHTHYSIDVFAAPFMAYCIFKIVRHFFPRDYELTESTPMP</sequence>
<feature type="transmembrane region" description="Helical" evidence="1">
    <location>
        <begin position="98"/>
        <end position="118"/>
    </location>
</feature>